<evidence type="ECO:0000313" key="2">
    <source>
        <dbReference type="Proteomes" id="UP001140234"/>
    </source>
</evidence>
<accession>A0ACC1JML3</accession>
<keyword evidence="2" id="KW-1185">Reference proteome</keyword>
<evidence type="ECO:0000313" key="1">
    <source>
        <dbReference type="EMBL" id="KAJ2763805.1"/>
    </source>
</evidence>
<reference evidence="1" key="1">
    <citation type="submission" date="2022-07" db="EMBL/GenBank/DDBJ databases">
        <title>Phylogenomic reconstructions and comparative analyses of Kickxellomycotina fungi.</title>
        <authorList>
            <person name="Reynolds N.K."/>
            <person name="Stajich J.E."/>
            <person name="Barry K."/>
            <person name="Grigoriev I.V."/>
            <person name="Crous P."/>
            <person name="Smith M.E."/>
        </authorList>
    </citation>
    <scope>NUCLEOTIDE SEQUENCE</scope>
    <source>
        <strain evidence="1">CBS 109366</strain>
    </source>
</reference>
<protein>
    <submittedName>
        <fullName evidence="1">Cell separation during budding</fullName>
    </submittedName>
</protein>
<name>A0ACC1JML3_9FUNG</name>
<comment type="caution">
    <text evidence="1">The sequence shown here is derived from an EMBL/GenBank/DDBJ whole genome shotgun (WGS) entry which is preliminary data.</text>
</comment>
<dbReference type="EMBL" id="JANBUJ010002612">
    <property type="protein sequence ID" value="KAJ2763805.1"/>
    <property type="molecule type" value="Genomic_DNA"/>
</dbReference>
<proteinExistence type="predicted"/>
<dbReference type="Proteomes" id="UP001140234">
    <property type="component" value="Unassembled WGS sequence"/>
</dbReference>
<feature type="non-terminal residue" evidence="1">
    <location>
        <position position="336"/>
    </location>
</feature>
<gene>
    <name evidence="1" type="primary">SDS23</name>
    <name evidence="1" type="ORF">IWQ57_005432</name>
</gene>
<organism evidence="1 2">
    <name type="scientific">Coemansia nantahalensis</name>
    <dbReference type="NCBI Taxonomy" id="2789366"/>
    <lineage>
        <taxon>Eukaryota</taxon>
        <taxon>Fungi</taxon>
        <taxon>Fungi incertae sedis</taxon>
        <taxon>Zoopagomycota</taxon>
        <taxon>Kickxellomycotina</taxon>
        <taxon>Kickxellomycetes</taxon>
        <taxon>Kickxellales</taxon>
        <taxon>Kickxellaceae</taxon>
        <taxon>Coemansia</taxon>
    </lineage>
</organism>
<sequence length="336" mass="35976">MDRPGLGARGHWLTAQAQDLVADQTVVQVDSEATVEEACDALIQHKIQSVPLYDARSHSYVGMFDLHDLSTYILAKRDAAEAQPPGVERSGSSPLLRQATGGESGAGGGGGGGARMGASDTVGRLSDRSHLNPFYSVVPETTVAQVAQVFAKGAHRVAVMQDERTIRGILSQAGMVRYFFERSGDAAGATEAEERLLDATLDSLGLVSRDVVCVTPEMPVLRALSLFENWHISSLALVDDERRLLGNLSLTDVKYLARKPRLLHAKCMELVQAARYQQGVIDGQDRAAVFSVRPEATLRYVLAKLIATGAHRMWITEPPASGSADSVPASVSTTPG</sequence>